<evidence type="ECO:0000313" key="2">
    <source>
        <dbReference type="EMBL" id="CAF1678233.1"/>
    </source>
</evidence>
<dbReference type="Proteomes" id="UP000677228">
    <property type="component" value="Unassembled WGS sequence"/>
</dbReference>
<dbReference type="EMBL" id="CAJNOK010078164">
    <property type="protein sequence ID" value="CAF1678233.1"/>
    <property type="molecule type" value="Genomic_DNA"/>
</dbReference>
<protein>
    <submittedName>
        <fullName evidence="3">Uncharacterized protein</fullName>
    </submittedName>
</protein>
<feature type="compositionally biased region" description="Polar residues" evidence="1">
    <location>
        <begin position="1"/>
        <end position="14"/>
    </location>
</feature>
<evidence type="ECO:0000256" key="1">
    <source>
        <dbReference type="SAM" id="MobiDB-lite"/>
    </source>
</evidence>
<reference evidence="3" key="1">
    <citation type="submission" date="2021-02" db="EMBL/GenBank/DDBJ databases">
        <authorList>
            <person name="Nowell W R."/>
        </authorList>
    </citation>
    <scope>NUCLEOTIDE SEQUENCE</scope>
</reference>
<dbReference type="Proteomes" id="UP000682733">
    <property type="component" value="Unassembled WGS sequence"/>
</dbReference>
<comment type="caution">
    <text evidence="3">The sequence shown here is derived from an EMBL/GenBank/DDBJ whole genome shotgun (WGS) entry which is preliminary data.</text>
</comment>
<feature type="non-terminal residue" evidence="3">
    <location>
        <position position="1"/>
    </location>
</feature>
<dbReference type="AlphaFoldDB" id="A0A8S2YMK7"/>
<feature type="non-terminal residue" evidence="3">
    <location>
        <position position="50"/>
    </location>
</feature>
<accession>A0A8S2YMK7</accession>
<feature type="region of interest" description="Disordered" evidence="1">
    <location>
        <begin position="1"/>
        <end position="27"/>
    </location>
</feature>
<name>A0A8S2YMK7_9BILA</name>
<sequence length="50" mass="5981">DNNSNKSNLIQSSSKRTRDSKLWRSKKILQRYSNSQIRDSKRQRQNSIDN</sequence>
<organism evidence="3 4">
    <name type="scientific">Didymodactylos carnosus</name>
    <dbReference type="NCBI Taxonomy" id="1234261"/>
    <lineage>
        <taxon>Eukaryota</taxon>
        <taxon>Metazoa</taxon>
        <taxon>Spiralia</taxon>
        <taxon>Gnathifera</taxon>
        <taxon>Rotifera</taxon>
        <taxon>Eurotatoria</taxon>
        <taxon>Bdelloidea</taxon>
        <taxon>Philodinida</taxon>
        <taxon>Philodinidae</taxon>
        <taxon>Didymodactylos</taxon>
    </lineage>
</organism>
<evidence type="ECO:0000313" key="4">
    <source>
        <dbReference type="Proteomes" id="UP000682733"/>
    </source>
</evidence>
<gene>
    <name evidence="2" type="ORF">OVA965_LOCUS45970</name>
    <name evidence="3" type="ORF">TMI583_LOCUS50019</name>
</gene>
<dbReference type="EMBL" id="CAJOBA010115138">
    <property type="protein sequence ID" value="CAF4565009.1"/>
    <property type="molecule type" value="Genomic_DNA"/>
</dbReference>
<evidence type="ECO:0000313" key="3">
    <source>
        <dbReference type="EMBL" id="CAF4565009.1"/>
    </source>
</evidence>
<proteinExistence type="predicted"/>